<dbReference type="RefSeq" id="XP_005718303.1">
    <property type="nucleotide sequence ID" value="XM_005718246.1"/>
</dbReference>
<feature type="region of interest" description="Disordered" evidence="1">
    <location>
        <begin position="169"/>
        <end position="237"/>
    </location>
</feature>
<gene>
    <name evidence="3" type="ORF">CHC_T00006145001</name>
</gene>
<dbReference type="InterPro" id="IPR001012">
    <property type="entry name" value="UBX_dom"/>
</dbReference>
<evidence type="ECO:0000313" key="4">
    <source>
        <dbReference type="Proteomes" id="UP000012073"/>
    </source>
</evidence>
<dbReference type="Pfam" id="PF00789">
    <property type="entry name" value="UBX"/>
    <property type="match status" value="1"/>
</dbReference>
<evidence type="ECO:0000313" key="3">
    <source>
        <dbReference type="EMBL" id="CDF38410.1"/>
    </source>
</evidence>
<dbReference type="STRING" id="2769.R7QLY6"/>
<dbReference type="CDD" id="cd01767">
    <property type="entry name" value="UBX"/>
    <property type="match status" value="1"/>
</dbReference>
<dbReference type="PROSITE" id="PS50033">
    <property type="entry name" value="UBX"/>
    <property type="match status" value="1"/>
</dbReference>
<name>R7QLY6_CHOCR</name>
<reference evidence="4" key="1">
    <citation type="journal article" date="2013" name="Proc. Natl. Acad. Sci. U.S.A.">
        <title>Genome structure and metabolic features in the red seaweed Chondrus crispus shed light on evolution of the Archaeplastida.</title>
        <authorList>
            <person name="Collen J."/>
            <person name="Porcel B."/>
            <person name="Carre W."/>
            <person name="Ball S.G."/>
            <person name="Chaparro C."/>
            <person name="Tonon T."/>
            <person name="Barbeyron T."/>
            <person name="Michel G."/>
            <person name="Noel B."/>
            <person name="Valentin K."/>
            <person name="Elias M."/>
            <person name="Artiguenave F."/>
            <person name="Arun A."/>
            <person name="Aury J.M."/>
            <person name="Barbosa-Neto J.F."/>
            <person name="Bothwell J.H."/>
            <person name="Bouget F.Y."/>
            <person name="Brillet L."/>
            <person name="Cabello-Hurtado F."/>
            <person name="Capella-Gutierrez S."/>
            <person name="Charrier B."/>
            <person name="Cladiere L."/>
            <person name="Cock J.M."/>
            <person name="Coelho S.M."/>
            <person name="Colleoni C."/>
            <person name="Czjzek M."/>
            <person name="Da Silva C."/>
            <person name="Delage L."/>
            <person name="Denoeud F."/>
            <person name="Deschamps P."/>
            <person name="Dittami S.M."/>
            <person name="Gabaldon T."/>
            <person name="Gachon C.M."/>
            <person name="Groisillier A."/>
            <person name="Herve C."/>
            <person name="Jabbari K."/>
            <person name="Katinka M."/>
            <person name="Kloareg B."/>
            <person name="Kowalczyk N."/>
            <person name="Labadie K."/>
            <person name="Leblanc C."/>
            <person name="Lopez P.J."/>
            <person name="McLachlan D.H."/>
            <person name="Meslet-Cladiere L."/>
            <person name="Moustafa A."/>
            <person name="Nehr Z."/>
            <person name="Nyvall Collen P."/>
            <person name="Panaud O."/>
            <person name="Partensky F."/>
            <person name="Poulain J."/>
            <person name="Rensing S.A."/>
            <person name="Rousvoal S."/>
            <person name="Samson G."/>
            <person name="Symeonidi A."/>
            <person name="Weissenbach J."/>
            <person name="Zambounis A."/>
            <person name="Wincker P."/>
            <person name="Boyen C."/>
        </authorList>
    </citation>
    <scope>NUCLEOTIDE SEQUENCE [LARGE SCALE GENOMIC DNA]</scope>
    <source>
        <strain evidence="4">cv. Stackhouse</strain>
    </source>
</reference>
<dbReference type="Proteomes" id="UP000012073">
    <property type="component" value="Unassembled WGS sequence"/>
</dbReference>
<dbReference type="AlphaFoldDB" id="R7QLY6"/>
<dbReference type="EMBL" id="HG001932">
    <property type="protein sequence ID" value="CDF38410.1"/>
    <property type="molecule type" value="Genomic_DNA"/>
</dbReference>
<accession>R7QLY6</accession>
<dbReference type="GO" id="GO:0005783">
    <property type="term" value="C:endoplasmic reticulum"/>
    <property type="evidence" value="ECO:0007669"/>
    <property type="project" value="TreeGrafter"/>
</dbReference>
<feature type="region of interest" description="Disordered" evidence="1">
    <location>
        <begin position="368"/>
        <end position="419"/>
    </location>
</feature>
<keyword evidence="4" id="KW-1185">Reference proteome</keyword>
<dbReference type="SUPFAM" id="SSF54236">
    <property type="entry name" value="Ubiquitin-like"/>
    <property type="match status" value="1"/>
</dbReference>
<dbReference type="GO" id="GO:0036503">
    <property type="term" value="P:ERAD pathway"/>
    <property type="evidence" value="ECO:0007669"/>
    <property type="project" value="TreeGrafter"/>
</dbReference>
<dbReference type="SMART" id="SM00166">
    <property type="entry name" value="UBX"/>
    <property type="match status" value="1"/>
</dbReference>
<evidence type="ECO:0000256" key="1">
    <source>
        <dbReference type="SAM" id="MobiDB-lite"/>
    </source>
</evidence>
<dbReference type="PANTHER" id="PTHR46424:SF1">
    <property type="entry name" value="UBX DOMAIN-CONTAINING PROTEIN 4"/>
    <property type="match status" value="1"/>
</dbReference>
<sequence length="419" mass="44982">MWATDGVASAIQQCQARKSVLLILVEPPTRVMHPTSASESSADLLSRLATSSMHTLTFSNPSIAALTRLSNAVCLRFPSDDANPNFTAFSVYFKLHANPPNLYFIAPLTGETLLHNSGFVSPQAFAHALVAATKTVSGTVLTVPEIPRSEPERADKAADKAVFAAYQEEEDTHAECHTGVASPSLPKTEERASAATPDSPTFSRQSSGAPSLQSEPVSASLPSQSKSMKLSRPSATHPREAKLLARLPSGAQAKKTFPATTNFSAVRSWLSEETQCAPASLLVSTAFPRRVFDLAQDPKMLEELDLVPSETLIVALERNRSNAGLSARSSAWQASGIRSYAAGALGVLGGFFRSFTADNPARQEIPDDQNAAAGQMPSALQMNRPRPTRRQFDDDENLLSNGNSTQYGWNPRDGEEPES</sequence>
<protein>
    <recommendedName>
        <fullName evidence="2">UBX domain-containing protein</fullName>
    </recommendedName>
</protein>
<dbReference type="Gramene" id="CDF38410">
    <property type="protein sequence ID" value="CDF38410"/>
    <property type="gene ID" value="CHC_T00006145001"/>
</dbReference>
<evidence type="ECO:0000259" key="2">
    <source>
        <dbReference type="PROSITE" id="PS50033"/>
    </source>
</evidence>
<dbReference type="Gene3D" id="3.10.20.90">
    <property type="entry name" value="Phosphatidylinositol 3-kinase Catalytic Subunit, Chain A, domain 1"/>
    <property type="match status" value="1"/>
</dbReference>
<dbReference type="InterPro" id="IPR029071">
    <property type="entry name" value="Ubiquitin-like_domsf"/>
</dbReference>
<dbReference type="KEGG" id="ccp:CHC_T00006145001"/>
<dbReference type="OrthoDB" id="2445133at2759"/>
<feature type="compositionally biased region" description="Polar residues" evidence="1">
    <location>
        <begin position="398"/>
        <end position="408"/>
    </location>
</feature>
<proteinExistence type="predicted"/>
<organism evidence="3 4">
    <name type="scientific">Chondrus crispus</name>
    <name type="common">Carrageen Irish moss</name>
    <name type="synonym">Polymorpha crispa</name>
    <dbReference type="NCBI Taxonomy" id="2769"/>
    <lineage>
        <taxon>Eukaryota</taxon>
        <taxon>Rhodophyta</taxon>
        <taxon>Florideophyceae</taxon>
        <taxon>Rhodymeniophycidae</taxon>
        <taxon>Gigartinales</taxon>
        <taxon>Gigartinaceae</taxon>
        <taxon>Chondrus</taxon>
    </lineage>
</organism>
<feature type="domain" description="UBX" evidence="2">
    <location>
        <begin position="236"/>
        <end position="314"/>
    </location>
</feature>
<dbReference type="PANTHER" id="PTHR46424">
    <property type="entry name" value="UBX DOMAIN-CONTAINING PROTEIN 4"/>
    <property type="match status" value="1"/>
</dbReference>
<feature type="compositionally biased region" description="Polar residues" evidence="1">
    <location>
        <begin position="196"/>
        <end position="228"/>
    </location>
</feature>
<dbReference type="GeneID" id="17326019"/>